<dbReference type="InterPro" id="IPR000281">
    <property type="entry name" value="HTH_RpiR"/>
</dbReference>
<dbReference type="RefSeq" id="WP_132689932.1">
    <property type="nucleotide sequence ID" value="NZ_SKBU01000012.1"/>
</dbReference>
<dbReference type="GO" id="GO:0003677">
    <property type="term" value="F:DNA binding"/>
    <property type="evidence" value="ECO:0007669"/>
    <property type="project" value="InterPro"/>
</dbReference>
<dbReference type="InterPro" id="IPR047640">
    <property type="entry name" value="RpiR-like"/>
</dbReference>
<dbReference type="GO" id="GO:0003700">
    <property type="term" value="F:DNA-binding transcription factor activity"/>
    <property type="evidence" value="ECO:0007669"/>
    <property type="project" value="InterPro"/>
</dbReference>
<dbReference type="Proteomes" id="UP000295244">
    <property type="component" value="Unassembled WGS sequence"/>
</dbReference>
<accession>A0A4V2NWQ9</accession>
<reference evidence="2 3" key="1">
    <citation type="submission" date="2019-03" db="EMBL/GenBank/DDBJ databases">
        <title>Whole genome sequence of a novel Rubrobacter taiwanensis strain, isolated from Yellowstone National Park.</title>
        <authorList>
            <person name="Freed S."/>
            <person name="Ramaley R.F."/>
            <person name="Kyndt J.A."/>
        </authorList>
    </citation>
    <scope>NUCLEOTIDE SEQUENCE [LARGE SCALE GENOMIC DNA]</scope>
    <source>
        <strain evidence="2 3">Yellowstone</strain>
    </source>
</reference>
<dbReference type="Gene3D" id="3.40.50.10490">
    <property type="entry name" value="Glucose-6-phosphate isomerase like protein, domain 1"/>
    <property type="match status" value="1"/>
</dbReference>
<dbReference type="Gene3D" id="1.10.10.10">
    <property type="entry name" value="Winged helix-like DNA-binding domain superfamily/Winged helix DNA-binding domain"/>
    <property type="match status" value="1"/>
</dbReference>
<proteinExistence type="predicted"/>
<evidence type="ECO:0000313" key="2">
    <source>
        <dbReference type="EMBL" id="TCJ18312.1"/>
    </source>
</evidence>
<keyword evidence="3" id="KW-1185">Reference proteome</keyword>
<gene>
    <name evidence="2" type="ORF">E0L93_06115</name>
</gene>
<dbReference type="SUPFAM" id="SSF53697">
    <property type="entry name" value="SIS domain"/>
    <property type="match status" value="1"/>
</dbReference>
<dbReference type="GO" id="GO:1901135">
    <property type="term" value="P:carbohydrate derivative metabolic process"/>
    <property type="evidence" value="ECO:0007669"/>
    <property type="project" value="InterPro"/>
</dbReference>
<comment type="caution">
    <text evidence="2">The sequence shown here is derived from an EMBL/GenBank/DDBJ whole genome shotgun (WGS) entry which is preliminary data.</text>
</comment>
<name>A0A4V2NWQ9_9ACTN</name>
<dbReference type="AlphaFoldDB" id="A0A4V2NWQ9"/>
<evidence type="ECO:0000259" key="1">
    <source>
        <dbReference type="PROSITE" id="PS51071"/>
    </source>
</evidence>
<dbReference type="OrthoDB" id="4293777at2"/>
<dbReference type="GO" id="GO:0097367">
    <property type="term" value="F:carbohydrate derivative binding"/>
    <property type="evidence" value="ECO:0007669"/>
    <property type="project" value="InterPro"/>
</dbReference>
<dbReference type="PANTHER" id="PTHR30514">
    <property type="entry name" value="GLUCOKINASE"/>
    <property type="match status" value="1"/>
</dbReference>
<organism evidence="2 3">
    <name type="scientific">Rubrobacter taiwanensis</name>
    <dbReference type="NCBI Taxonomy" id="185139"/>
    <lineage>
        <taxon>Bacteria</taxon>
        <taxon>Bacillati</taxon>
        <taxon>Actinomycetota</taxon>
        <taxon>Rubrobacteria</taxon>
        <taxon>Rubrobacterales</taxon>
        <taxon>Rubrobacteraceae</taxon>
        <taxon>Rubrobacter</taxon>
    </lineage>
</organism>
<sequence>MEERASRSGGSGEGRLAAFFERRRLSPTQRRLARYILDHPREVPFLSAVELAARVGVSQPSVTRLAVALGFRGYGDFQRELRRIALSGSGEETGNKFQRAVTAEIENLKLLRDSLGDAGEISALGRGLAASEPLVVLGLRASAPMAEYFGYFAEKVHPDVRVLTCGGSVAADRLAHARHAGGDRVLCFLLPRHPRETLEALSYARRLGFSISVVTDRRTEAVLRLSDDVLTVGMGTRLVFDSQAAAMVLAGVLLEALSDAFSGRAQARLEDFEQRAAELEWFVIEEGGEG</sequence>
<dbReference type="Pfam" id="PF01418">
    <property type="entry name" value="HTH_6"/>
    <property type="match status" value="1"/>
</dbReference>
<dbReference type="InterPro" id="IPR009057">
    <property type="entry name" value="Homeodomain-like_sf"/>
</dbReference>
<dbReference type="EMBL" id="SKBU01000012">
    <property type="protein sequence ID" value="TCJ18312.1"/>
    <property type="molecule type" value="Genomic_DNA"/>
</dbReference>
<dbReference type="SUPFAM" id="SSF46689">
    <property type="entry name" value="Homeodomain-like"/>
    <property type="match status" value="1"/>
</dbReference>
<dbReference type="PROSITE" id="PS51071">
    <property type="entry name" value="HTH_RPIR"/>
    <property type="match status" value="1"/>
</dbReference>
<feature type="domain" description="HTH rpiR-type" evidence="1">
    <location>
        <begin position="12"/>
        <end position="88"/>
    </location>
</feature>
<dbReference type="InterPro" id="IPR046348">
    <property type="entry name" value="SIS_dom_sf"/>
</dbReference>
<dbReference type="PANTHER" id="PTHR30514:SF18">
    <property type="entry name" value="RPIR-FAMILY TRANSCRIPTIONAL REGULATOR"/>
    <property type="match status" value="1"/>
</dbReference>
<protein>
    <submittedName>
        <fullName evidence="2">MurR/RpiR family transcriptional regulator</fullName>
    </submittedName>
</protein>
<evidence type="ECO:0000313" key="3">
    <source>
        <dbReference type="Proteomes" id="UP000295244"/>
    </source>
</evidence>
<dbReference type="InterPro" id="IPR036388">
    <property type="entry name" value="WH-like_DNA-bd_sf"/>
</dbReference>